<dbReference type="InterPro" id="IPR039994">
    <property type="entry name" value="NO66-like"/>
</dbReference>
<evidence type="ECO:0000256" key="5">
    <source>
        <dbReference type="ARBA" id="ARBA00023004"/>
    </source>
</evidence>
<protein>
    <submittedName>
        <fullName evidence="7">Cupin domain-containing protein</fullName>
    </submittedName>
</protein>
<dbReference type="Pfam" id="PF08007">
    <property type="entry name" value="JmjC_2"/>
    <property type="match status" value="1"/>
</dbReference>
<dbReference type="PROSITE" id="PS51184">
    <property type="entry name" value="JMJC"/>
    <property type="match status" value="1"/>
</dbReference>
<dbReference type="SMART" id="SM00558">
    <property type="entry name" value="JmjC"/>
    <property type="match status" value="1"/>
</dbReference>
<evidence type="ECO:0000256" key="1">
    <source>
        <dbReference type="ARBA" id="ARBA00001954"/>
    </source>
</evidence>
<evidence type="ECO:0000256" key="4">
    <source>
        <dbReference type="ARBA" id="ARBA00023002"/>
    </source>
</evidence>
<dbReference type="Gene3D" id="3.40.366.30">
    <property type="entry name" value="50S ribosomal protein L16 arginine hydroxylase, Chain A, Domain 2"/>
    <property type="match status" value="1"/>
</dbReference>
<sequence length="390" mass="44374">MSHTAASPLGDITPAEFLRDYWQKKPLLIRQAFPDYQSPLSADELAGLALEDEVESRIVLTQGDIPWELRRGPFAEDDFKVLPEKDWTLLVQAVDQFVPDVAELISAFRFLPSWRIDDIMISYAAPGGSVGPHFDNYDVFLLQTHGHRRWKIGQHCNADSPILQHPDLRILQDFQQQEEWLLEPGDMLYIPPGVAHYGIAEDECMTYSIGFRAPSHQEILHHFTDFLGQYLSDQDRYSDAGMSVPVEPACIDDASIERLQGIVLELVQDKAALATWFGRFMTEPRYPELIQVQEVETSLVDEELSNGYGLIRNLSARLAYRQEGAEHLMLFASGEHCLLPITLLPLVQLICEQDYLDCEALLPWRQNPEAWTLVEQLLAKGDLQLEGEDE</sequence>
<proteinExistence type="predicted"/>
<dbReference type="SUPFAM" id="SSF51197">
    <property type="entry name" value="Clavaminate synthase-like"/>
    <property type="match status" value="1"/>
</dbReference>
<accession>A0A7V7GWN2</accession>
<keyword evidence="8" id="KW-1185">Reference proteome</keyword>
<dbReference type="OrthoDB" id="9764016at2"/>
<dbReference type="InterPro" id="IPR003347">
    <property type="entry name" value="JmjC_dom"/>
</dbReference>
<keyword evidence="4" id="KW-0560">Oxidoreductase</keyword>
<dbReference type="RefSeq" id="WP_149331706.1">
    <property type="nucleotide sequence ID" value="NZ_QOVF01000001.1"/>
</dbReference>
<gene>
    <name evidence="7" type="ORF">DT594_05475</name>
</gene>
<dbReference type="AlphaFoldDB" id="A0A7V7GWN2"/>
<dbReference type="PANTHER" id="PTHR13096">
    <property type="entry name" value="MINA53 MYC INDUCED NUCLEAR ANTIGEN"/>
    <property type="match status" value="1"/>
</dbReference>
<dbReference type="InterPro" id="IPR046799">
    <property type="entry name" value="ROXA-like_wH"/>
</dbReference>
<keyword evidence="3" id="KW-0223">Dioxygenase</keyword>
<feature type="domain" description="JmjC" evidence="6">
    <location>
        <begin position="100"/>
        <end position="228"/>
    </location>
</feature>
<reference evidence="7 8" key="1">
    <citation type="submission" date="2018-07" db="EMBL/GenBank/DDBJ databases">
        <title>Pseudomonas laoshanensis sp. nov., isolated from soil.</title>
        <authorList>
            <person name="Sun J."/>
            <person name="Yu L."/>
            <person name="Wang M."/>
            <person name="Zhang C."/>
        </authorList>
    </citation>
    <scope>NUCLEOTIDE SEQUENCE [LARGE SCALE GENOMIC DNA]</scope>
    <source>
        <strain evidence="7 8">Y22</strain>
    </source>
</reference>
<comment type="cofactor">
    <cofactor evidence="1">
        <name>Fe(2+)</name>
        <dbReference type="ChEBI" id="CHEBI:29033"/>
    </cofactor>
</comment>
<dbReference type="PANTHER" id="PTHR13096:SF8">
    <property type="entry name" value="RIBOSOMAL OXYGENASE 1"/>
    <property type="match status" value="1"/>
</dbReference>
<dbReference type="GO" id="GO:0046872">
    <property type="term" value="F:metal ion binding"/>
    <property type="evidence" value="ECO:0007669"/>
    <property type="project" value="UniProtKB-KW"/>
</dbReference>
<dbReference type="Gene3D" id="2.60.120.650">
    <property type="entry name" value="Cupin"/>
    <property type="match status" value="1"/>
</dbReference>
<dbReference type="Pfam" id="PF20514">
    <property type="entry name" value="WHD_ROXA"/>
    <property type="match status" value="1"/>
</dbReference>
<keyword evidence="5" id="KW-0408">Iron</keyword>
<name>A0A7V7GWN2_9GAMM</name>
<evidence type="ECO:0000256" key="2">
    <source>
        <dbReference type="ARBA" id="ARBA00022723"/>
    </source>
</evidence>
<evidence type="ECO:0000256" key="3">
    <source>
        <dbReference type="ARBA" id="ARBA00022964"/>
    </source>
</evidence>
<organism evidence="7 8">
    <name type="scientific">Halopseudomonas laoshanensis</name>
    <dbReference type="NCBI Taxonomy" id="2268758"/>
    <lineage>
        <taxon>Bacteria</taxon>
        <taxon>Pseudomonadati</taxon>
        <taxon>Pseudomonadota</taxon>
        <taxon>Gammaproteobacteria</taxon>
        <taxon>Pseudomonadales</taxon>
        <taxon>Pseudomonadaceae</taxon>
        <taxon>Halopseudomonas</taxon>
    </lineage>
</organism>
<evidence type="ECO:0000313" key="7">
    <source>
        <dbReference type="EMBL" id="KAA0696770.1"/>
    </source>
</evidence>
<dbReference type="GO" id="GO:0016706">
    <property type="term" value="F:2-oxoglutarate-dependent dioxygenase activity"/>
    <property type="evidence" value="ECO:0007669"/>
    <property type="project" value="TreeGrafter"/>
</dbReference>
<evidence type="ECO:0000259" key="6">
    <source>
        <dbReference type="PROSITE" id="PS51184"/>
    </source>
</evidence>
<evidence type="ECO:0000313" key="8">
    <source>
        <dbReference type="Proteomes" id="UP000463138"/>
    </source>
</evidence>
<keyword evidence="2" id="KW-0479">Metal-binding</keyword>
<dbReference type="Proteomes" id="UP000463138">
    <property type="component" value="Unassembled WGS sequence"/>
</dbReference>
<comment type="caution">
    <text evidence="7">The sequence shown here is derived from an EMBL/GenBank/DDBJ whole genome shotgun (WGS) entry which is preliminary data.</text>
</comment>
<dbReference type="EMBL" id="QOVF01000001">
    <property type="protein sequence ID" value="KAA0696770.1"/>
    <property type="molecule type" value="Genomic_DNA"/>
</dbReference>